<dbReference type="InterPro" id="IPR016047">
    <property type="entry name" value="M23ase_b-sheet_dom"/>
</dbReference>
<accession>A0ABX5IZ94</accession>
<dbReference type="Pfam" id="PF01551">
    <property type="entry name" value="Peptidase_M23"/>
    <property type="match status" value="1"/>
</dbReference>
<feature type="coiled-coil region" evidence="1">
    <location>
        <begin position="100"/>
        <end position="183"/>
    </location>
</feature>
<evidence type="ECO:0000313" key="4">
    <source>
        <dbReference type="EMBL" id="PTL95020.1"/>
    </source>
</evidence>
<evidence type="ECO:0000313" key="5">
    <source>
        <dbReference type="Proteomes" id="UP000241895"/>
    </source>
</evidence>
<sequence>MRPGADPADHDGRVGAGGDDRRGTDRAVVRPLRTAAPVAPSRRQPGSCPPPRTTPPRPGRRCGFVRAAVAVGAAVLWLGGLPLTPVTQAGLPLAQASPSEQQARQRLDAIGERIQEASQRLASTDSARDQASEALREVETALAETHQRLDTMQAERRRLDQEMAELAHRRELMEAERREQRAALGRQLDALYRMGLTPQLKLLLNQDDPARLDRLQAYLNHLADARNERLDLLAELDKRLEDNRRELEHRSEELASLEADVAARSQALARQSRERQALVAQLDQRYDTEASKLASLDQDRAHAERVLREVQETMARLERPPPSTAIERTRGDLPWPVQGMMLSRFRESRGVHRNGILIQAPSGTSVEAVHPGRVVFADWMRGFGNLLIVDHGDQVMTLYAHLQRFETEVGSRVERGQTLGRVGVSGGRDAPGLYFEVRRGGDPIDPGGWIARR</sequence>
<reference evidence="4 5" key="1">
    <citation type="submission" date="2018-03" db="EMBL/GenBank/DDBJ databases">
        <authorList>
            <person name="Zhou J."/>
            <person name="Li X."/>
            <person name="Xue M."/>
            <person name="Yin J."/>
        </authorList>
    </citation>
    <scope>NUCLEOTIDE SEQUENCE [LARGE SCALE GENOMIC DNA]</scope>
    <source>
        <strain evidence="4 5">SYSU ZJ2214</strain>
    </source>
</reference>
<dbReference type="InterPro" id="IPR011055">
    <property type="entry name" value="Dup_hybrid_motif"/>
</dbReference>
<feature type="region of interest" description="Disordered" evidence="2">
    <location>
        <begin position="1"/>
        <end position="60"/>
    </location>
</feature>
<dbReference type="PANTHER" id="PTHR21666">
    <property type="entry name" value="PEPTIDASE-RELATED"/>
    <property type="match status" value="1"/>
</dbReference>
<protein>
    <submittedName>
        <fullName evidence="4">Peptidase M23</fullName>
    </submittedName>
</protein>
<dbReference type="PANTHER" id="PTHR21666:SF270">
    <property type="entry name" value="MUREIN HYDROLASE ACTIVATOR ENVC"/>
    <property type="match status" value="1"/>
</dbReference>
<feature type="compositionally biased region" description="Pro residues" evidence="2">
    <location>
        <begin position="47"/>
        <end position="57"/>
    </location>
</feature>
<name>A0ABX5IZ94_9GAMM</name>
<feature type="coiled-coil region" evidence="1">
    <location>
        <begin position="215"/>
        <end position="260"/>
    </location>
</feature>
<keyword evidence="1" id="KW-0175">Coiled coil</keyword>
<dbReference type="EMBL" id="PXNS01000004">
    <property type="protein sequence ID" value="PTL95020.1"/>
    <property type="molecule type" value="Genomic_DNA"/>
</dbReference>
<dbReference type="Gene3D" id="2.70.70.10">
    <property type="entry name" value="Glucose Permease (Domain IIA)"/>
    <property type="match status" value="1"/>
</dbReference>
<dbReference type="Gene3D" id="6.10.250.3150">
    <property type="match status" value="1"/>
</dbReference>
<feature type="compositionally biased region" description="Basic and acidic residues" evidence="2">
    <location>
        <begin position="7"/>
        <end position="28"/>
    </location>
</feature>
<feature type="domain" description="M23ase beta-sheet core" evidence="3">
    <location>
        <begin position="353"/>
        <end position="446"/>
    </location>
</feature>
<evidence type="ECO:0000256" key="2">
    <source>
        <dbReference type="SAM" id="MobiDB-lite"/>
    </source>
</evidence>
<dbReference type="Proteomes" id="UP000241895">
    <property type="component" value="Unassembled WGS sequence"/>
</dbReference>
<evidence type="ECO:0000256" key="1">
    <source>
        <dbReference type="SAM" id="Coils"/>
    </source>
</evidence>
<evidence type="ECO:0000259" key="3">
    <source>
        <dbReference type="Pfam" id="PF01551"/>
    </source>
</evidence>
<dbReference type="SUPFAM" id="SSF51261">
    <property type="entry name" value="Duplicated hybrid motif"/>
    <property type="match status" value="1"/>
</dbReference>
<keyword evidence="5" id="KW-1185">Reference proteome</keyword>
<proteinExistence type="predicted"/>
<dbReference type="InterPro" id="IPR050570">
    <property type="entry name" value="Cell_wall_metabolism_enzyme"/>
</dbReference>
<dbReference type="CDD" id="cd12797">
    <property type="entry name" value="M23_peptidase"/>
    <property type="match status" value="1"/>
</dbReference>
<comment type="caution">
    <text evidence="4">The sequence shown here is derived from an EMBL/GenBank/DDBJ whole genome shotgun (WGS) entry which is preliminary data.</text>
</comment>
<organism evidence="4 5">
    <name type="scientific">Halomonas litopenaei</name>
    <dbReference type="NCBI Taxonomy" id="2109328"/>
    <lineage>
        <taxon>Bacteria</taxon>
        <taxon>Pseudomonadati</taxon>
        <taxon>Pseudomonadota</taxon>
        <taxon>Gammaproteobacteria</taxon>
        <taxon>Oceanospirillales</taxon>
        <taxon>Halomonadaceae</taxon>
        <taxon>Halomonas</taxon>
    </lineage>
</organism>
<gene>
    <name evidence="4" type="ORF">C6W88_06580</name>
</gene>